<accession>A0A9J2PTT9</accession>
<organism evidence="1 2">
    <name type="scientific">Ascaris lumbricoides</name>
    <name type="common">Giant roundworm</name>
    <dbReference type="NCBI Taxonomy" id="6252"/>
    <lineage>
        <taxon>Eukaryota</taxon>
        <taxon>Metazoa</taxon>
        <taxon>Ecdysozoa</taxon>
        <taxon>Nematoda</taxon>
        <taxon>Chromadorea</taxon>
        <taxon>Rhabditida</taxon>
        <taxon>Spirurina</taxon>
        <taxon>Ascaridomorpha</taxon>
        <taxon>Ascaridoidea</taxon>
        <taxon>Ascarididae</taxon>
        <taxon>Ascaris</taxon>
    </lineage>
</organism>
<sequence length="75" mass="8620">MTTREFSTFLTREGVSADRFGCRSHSENFTIQRSYLAFVIDSYWIAHLSSHFRSLSTKNVPKQLGGHAQRKPDGR</sequence>
<name>A0A9J2PTT9_ASCLU</name>
<evidence type="ECO:0000313" key="2">
    <source>
        <dbReference type="WBParaSite" id="ALUE_0001351001-mRNA-1"/>
    </source>
</evidence>
<reference evidence="2" key="1">
    <citation type="submission" date="2023-03" db="UniProtKB">
        <authorList>
            <consortium name="WormBaseParasite"/>
        </authorList>
    </citation>
    <scope>IDENTIFICATION</scope>
</reference>
<dbReference type="WBParaSite" id="ALUE_0001351001-mRNA-1">
    <property type="protein sequence ID" value="ALUE_0001351001-mRNA-1"/>
    <property type="gene ID" value="ALUE_0001351001"/>
</dbReference>
<protein>
    <submittedName>
        <fullName evidence="2">Uncharacterized protein</fullName>
    </submittedName>
</protein>
<evidence type="ECO:0000313" key="1">
    <source>
        <dbReference type="Proteomes" id="UP000036681"/>
    </source>
</evidence>
<keyword evidence="1" id="KW-1185">Reference proteome</keyword>
<proteinExistence type="predicted"/>
<dbReference type="Proteomes" id="UP000036681">
    <property type="component" value="Unplaced"/>
</dbReference>
<dbReference type="AlphaFoldDB" id="A0A9J2PTT9"/>